<dbReference type="AlphaFoldDB" id="A0A7V8JPG0"/>
<comment type="caution">
    <text evidence="9">The sequence shown here is derived from an EMBL/GenBank/DDBJ whole genome shotgun (WGS) entry which is preliminary data.</text>
</comment>
<evidence type="ECO:0000313" key="10">
    <source>
        <dbReference type="Proteomes" id="UP000461670"/>
    </source>
</evidence>
<dbReference type="PANTHER" id="PTHR43663:SF1">
    <property type="entry name" value="CHROMATE TRANSPORTER"/>
    <property type="match status" value="1"/>
</dbReference>
<feature type="transmembrane region" description="Helical" evidence="8">
    <location>
        <begin position="159"/>
        <end position="177"/>
    </location>
</feature>
<sequence length="218" mass="23478">MPKSPPSTTPLPPPSDDTTAWRPQNKWQLCTAFAALAMQGFGGVLTVVQRELVEKKRWMTPAEFIEDWTVAQILPGPNVVNLALILGDRYFGLSGAMAALAGLFALPLMLVLGLTLAYQQFLDVPAVVGALKGMGAVAAGLIMATGVKLIGSLRLNPMGLAVGIGLMLITFGCVAFLLHWPLIGTLLGVGLPAYAWAWYRLWWREKDASGHTTKARHE</sequence>
<proteinExistence type="inferred from homology"/>
<dbReference type="Proteomes" id="UP000461670">
    <property type="component" value="Unassembled WGS sequence"/>
</dbReference>
<evidence type="ECO:0000313" key="9">
    <source>
        <dbReference type="EMBL" id="KAF1020054.1"/>
    </source>
</evidence>
<dbReference type="EMBL" id="WNDQ01000042">
    <property type="protein sequence ID" value="KAF1020054.1"/>
    <property type="molecule type" value="Genomic_DNA"/>
</dbReference>
<comment type="similarity">
    <text evidence="2">Belongs to the chromate ion transporter (CHR) (TC 2.A.51) family.</text>
</comment>
<accession>A0A7V8JPG0</accession>
<organism evidence="9 10">
    <name type="scientific">Paracidovorax wautersii</name>
    <dbReference type="NCBI Taxonomy" id="1177982"/>
    <lineage>
        <taxon>Bacteria</taxon>
        <taxon>Pseudomonadati</taxon>
        <taxon>Pseudomonadota</taxon>
        <taxon>Betaproteobacteria</taxon>
        <taxon>Burkholderiales</taxon>
        <taxon>Comamonadaceae</taxon>
        <taxon>Paracidovorax</taxon>
    </lineage>
</organism>
<keyword evidence="5 8" id="KW-1133">Transmembrane helix</keyword>
<evidence type="ECO:0000256" key="3">
    <source>
        <dbReference type="ARBA" id="ARBA00022475"/>
    </source>
</evidence>
<evidence type="ECO:0000256" key="1">
    <source>
        <dbReference type="ARBA" id="ARBA00004651"/>
    </source>
</evidence>
<gene>
    <name evidence="9" type="primary">srpC_3</name>
    <name evidence="9" type="ORF">GAK30_02759</name>
</gene>
<protein>
    <submittedName>
        <fullName evidence="9">Putative chromate transport protein</fullName>
    </submittedName>
</protein>
<feature type="transmembrane region" description="Helical" evidence="8">
    <location>
        <begin position="124"/>
        <end position="147"/>
    </location>
</feature>
<keyword evidence="6 8" id="KW-0472">Membrane</keyword>
<feature type="region of interest" description="Disordered" evidence="7">
    <location>
        <begin position="1"/>
        <end position="20"/>
    </location>
</feature>
<dbReference type="GO" id="GO:0015109">
    <property type="term" value="F:chromate transmembrane transporter activity"/>
    <property type="evidence" value="ECO:0007669"/>
    <property type="project" value="InterPro"/>
</dbReference>
<dbReference type="InterPro" id="IPR003370">
    <property type="entry name" value="Chromate_transpt"/>
</dbReference>
<feature type="transmembrane region" description="Helical" evidence="8">
    <location>
        <begin position="26"/>
        <end position="48"/>
    </location>
</feature>
<evidence type="ECO:0000256" key="7">
    <source>
        <dbReference type="SAM" id="MobiDB-lite"/>
    </source>
</evidence>
<feature type="transmembrane region" description="Helical" evidence="8">
    <location>
        <begin position="90"/>
        <end position="118"/>
    </location>
</feature>
<evidence type="ECO:0000256" key="4">
    <source>
        <dbReference type="ARBA" id="ARBA00022692"/>
    </source>
</evidence>
<evidence type="ECO:0000256" key="6">
    <source>
        <dbReference type="ARBA" id="ARBA00023136"/>
    </source>
</evidence>
<name>A0A7V8JPG0_9BURK</name>
<keyword evidence="4 8" id="KW-0812">Transmembrane</keyword>
<evidence type="ECO:0000256" key="8">
    <source>
        <dbReference type="SAM" id="Phobius"/>
    </source>
</evidence>
<comment type="subcellular location">
    <subcellularLocation>
        <location evidence="1">Cell membrane</location>
        <topology evidence="1">Multi-pass membrane protein</topology>
    </subcellularLocation>
</comment>
<feature type="compositionally biased region" description="Pro residues" evidence="7">
    <location>
        <begin position="1"/>
        <end position="15"/>
    </location>
</feature>
<dbReference type="Pfam" id="PF02417">
    <property type="entry name" value="Chromate_transp"/>
    <property type="match status" value="1"/>
</dbReference>
<dbReference type="InterPro" id="IPR052518">
    <property type="entry name" value="CHR_Transporter"/>
</dbReference>
<dbReference type="PANTHER" id="PTHR43663">
    <property type="entry name" value="CHROMATE TRANSPORT PROTEIN-RELATED"/>
    <property type="match status" value="1"/>
</dbReference>
<keyword evidence="3" id="KW-1003">Cell membrane</keyword>
<evidence type="ECO:0000256" key="5">
    <source>
        <dbReference type="ARBA" id="ARBA00022989"/>
    </source>
</evidence>
<dbReference type="GO" id="GO:0005886">
    <property type="term" value="C:plasma membrane"/>
    <property type="evidence" value="ECO:0007669"/>
    <property type="project" value="UniProtKB-SubCell"/>
</dbReference>
<evidence type="ECO:0000256" key="2">
    <source>
        <dbReference type="ARBA" id="ARBA00005262"/>
    </source>
</evidence>
<feature type="transmembrane region" description="Helical" evidence="8">
    <location>
        <begin position="183"/>
        <end position="202"/>
    </location>
</feature>
<reference evidence="10" key="1">
    <citation type="journal article" date="2020" name="MBio">
        <title>Horizontal gene transfer to a defensive symbiont with a reduced genome amongst a multipartite beetle microbiome.</title>
        <authorList>
            <person name="Waterworth S.C."/>
            <person name="Florez L.V."/>
            <person name="Rees E.R."/>
            <person name="Hertweck C."/>
            <person name="Kaltenpoth M."/>
            <person name="Kwan J.C."/>
        </authorList>
    </citation>
    <scope>NUCLEOTIDE SEQUENCE [LARGE SCALE GENOMIC DNA]</scope>
</reference>